<dbReference type="InterPro" id="IPR023780">
    <property type="entry name" value="Chromo_domain"/>
</dbReference>
<dbReference type="InterPro" id="IPR016197">
    <property type="entry name" value="Chromo-like_dom_sf"/>
</dbReference>
<protein>
    <recommendedName>
        <fullName evidence="1">Chromo domain-containing protein</fullName>
    </recommendedName>
</protein>
<dbReference type="EMBL" id="KZ502482">
    <property type="protein sequence ID" value="PKU77940.1"/>
    <property type="molecule type" value="Genomic_DNA"/>
</dbReference>
<organism evidence="2 3">
    <name type="scientific">Dendrobium catenatum</name>
    <dbReference type="NCBI Taxonomy" id="906689"/>
    <lineage>
        <taxon>Eukaryota</taxon>
        <taxon>Viridiplantae</taxon>
        <taxon>Streptophyta</taxon>
        <taxon>Embryophyta</taxon>
        <taxon>Tracheophyta</taxon>
        <taxon>Spermatophyta</taxon>
        <taxon>Magnoliopsida</taxon>
        <taxon>Liliopsida</taxon>
        <taxon>Asparagales</taxon>
        <taxon>Orchidaceae</taxon>
        <taxon>Epidendroideae</taxon>
        <taxon>Malaxideae</taxon>
        <taxon>Dendrobiinae</taxon>
        <taxon>Dendrobium</taxon>
    </lineage>
</organism>
<dbReference type="AlphaFoldDB" id="A0A2I0WQK7"/>
<proteinExistence type="predicted"/>
<sequence length="149" mass="17442">MNPMFNIEDLVAFDGPDFNPENPLHLEPCESIPCEIPSLPPLPKIPPLPNTEKIETILSDEIISTRNGGRQRYLVRWRGKPETEDTWLDREEIQRLDPDILELYESSQDPRSTGSSFLPPEENDEGIRFRHVYHRRRRRSTALIQSLYF</sequence>
<dbReference type="InterPro" id="IPR000953">
    <property type="entry name" value="Chromo/chromo_shadow_dom"/>
</dbReference>
<dbReference type="Gene3D" id="2.40.50.40">
    <property type="match status" value="1"/>
</dbReference>
<dbReference type="Pfam" id="PF00385">
    <property type="entry name" value="Chromo"/>
    <property type="match status" value="1"/>
</dbReference>
<dbReference type="PROSITE" id="PS50013">
    <property type="entry name" value="CHROMO_2"/>
    <property type="match status" value="1"/>
</dbReference>
<dbReference type="SUPFAM" id="SSF54160">
    <property type="entry name" value="Chromo domain-like"/>
    <property type="match status" value="1"/>
</dbReference>
<dbReference type="SMART" id="SM00298">
    <property type="entry name" value="CHROMO"/>
    <property type="match status" value="1"/>
</dbReference>
<evidence type="ECO:0000259" key="1">
    <source>
        <dbReference type="PROSITE" id="PS50013"/>
    </source>
</evidence>
<name>A0A2I0WQK7_9ASPA</name>
<dbReference type="Proteomes" id="UP000233837">
    <property type="component" value="Unassembled WGS sequence"/>
</dbReference>
<evidence type="ECO:0000313" key="3">
    <source>
        <dbReference type="Proteomes" id="UP000233837"/>
    </source>
</evidence>
<reference evidence="2 3" key="1">
    <citation type="journal article" date="2016" name="Sci. Rep.">
        <title>The Dendrobium catenatum Lindl. genome sequence provides insights into polysaccharide synthase, floral development and adaptive evolution.</title>
        <authorList>
            <person name="Zhang G.Q."/>
            <person name="Xu Q."/>
            <person name="Bian C."/>
            <person name="Tsai W.C."/>
            <person name="Yeh C.M."/>
            <person name="Liu K.W."/>
            <person name="Yoshida K."/>
            <person name="Zhang L.S."/>
            <person name="Chang S.B."/>
            <person name="Chen F."/>
            <person name="Shi Y."/>
            <person name="Su Y.Y."/>
            <person name="Zhang Y.Q."/>
            <person name="Chen L.J."/>
            <person name="Yin Y."/>
            <person name="Lin M."/>
            <person name="Huang H."/>
            <person name="Deng H."/>
            <person name="Wang Z.W."/>
            <person name="Zhu S.L."/>
            <person name="Zhao X."/>
            <person name="Deng C."/>
            <person name="Niu S.C."/>
            <person name="Huang J."/>
            <person name="Wang M."/>
            <person name="Liu G.H."/>
            <person name="Yang H.J."/>
            <person name="Xiao X.J."/>
            <person name="Hsiao Y.Y."/>
            <person name="Wu W.L."/>
            <person name="Chen Y.Y."/>
            <person name="Mitsuda N."/>
            <person name="Ohme-Takagi M."/>
            <person name="Luo Y.B."/>
            <person name="Van de Peer Y."/>
            <person name="Liu Z.J."/>
        </authorList>
    </citation>
    <scope>NUCLEOTIDE SEQUENCE [LARGE SCALE GENOMIC DNA]</scope>
    <source>
        <tissue evidence="2">The whole plant</tissue>
    </source>
</reference>
<evidence type="ECO:0000313" key="2">
    <source>
        <dbReference type="EMBL" id="PKU77940.1"/>
    </source>
</evidence>
<keyword evidence="3" id="KW-1185">Reference proteome</keyword>
<reference evidence="2 3" key="2">
    <citation type="journal article" date="2017" name="Nature">
        <title>The Apostasia genome and the evolution of orchids.</title>
        <authorList>
            <person name="Zhang G.Q."/>
            <person name="Liu K.W."/>
            <person name="Li Z."/>
            <person name="Lohaus R."/>
            <person name="Hsiao Y.Y."/>
            <person name="Niu S.C."/>
            <person name="Wang J.Y."/>
            <person name="Lin Y.C."/>
            <person name="Xu Q."/>
            <person name="Chen L.J."/>
            <person name="Yoshida K."/>
            <person name="Fujiwara S."/>
            <person name="Wang Z.W."/>
            <person name="Zhang Y.Q."/>
            <person name="Mitsuda N."/>
            <person name="Wang M."/>
            <person name="Liu G.H."/>
            <person name="Pecoraro L."/>
            <person name="Huang H.X."/>
            <person name="Xiao X.J."/>
            <person name="Lin M."/>
            <person name="Wu X.Y."/>
            <person name="Wu W.L."/>
            <person name="Chen Y.Y."/>
            <person name="Chang S.B."/>
            <person name="Sakamoto S."/>
            <person name="Ohme-Takagi M."/>
            <person name="Yagi M."/>
            <person name="Zeng S.J."/>
            <person name="Shen C.Y."/>
            <person name="Yeh C.M."/>
            <person name="Luo Y.B."/>
            <person name="Tsai W.C."/>
            <person name="Van de Peer Y."/>
            <person name="Liu Z.J."/>
        </authorList>
    </citation>
    <scope>NUCLEOTIDE SEQUENCE [LARGE SCALE GENOMIC DNA]</scope>
    <source>
        <tissue evidence="2">The whole plant</tissue>
    </source>
</reference>
<accession>A0A2I0WQK7</accession>
<feature type="domain" description="Chromo" evidence="1">
    <location>
        <begin position="52"/>
        <end position="116"/>
    </location>
</feature>
<gene>
    <name evidence="2" type="ORF">MA16_Dca026882</name>
</gene>